<organism evidence="2 3">
    <name type="scientific">Bifidobacterium adolescentis</name>
    <dbReference type="NCBI Taxonomy" id="1680"/>
    <lineage>
        <taxon>Bacteria</taxon>
        <taxon>Bacillati</taxon>
        <taxon>Actinomycetota</taxon>
        <taxon>Actinomycetes</taxon>
        <taxon>Bifidobacteriales</taxon>
        <taxon>Bifidobacteriaceae</taxon>
        <taxon>Bifidobacterium</taxon>
    </lineage>
</organism>
<dbReference type="EMBL" id="CP133648">
    <property type="protein sequence ID" value="WNE84575.1"/>
    <property type="molecule type" value="Genomic_DNA"/>
</dbReference>
<evidence type="ECO:0000313" key="3">
    <source>
        <dbReference type="Proteomes" id="UP000193179"/>
    </source>
</evidence>
<protein>
    <submittedName>
        <fullName evidence="2">Uncharacterized protein</fullName>
    </submittedName>
</protein>
<dbReference type="Proteomes" id="UP000886943">
    <property type="component" value="Unassembled WGS sequence"/>
</dbReference>
<dbReference type="Proteomes" id="UP000193179">
    <property type="component" value="Chromosome"/>
</dbReference>
<dbReference type="RefSeq" id="WP_085347170.1">
    <property type="nucleotide sequence ID" value="NZ_BPPZ01000017.1"/>
</dbReference>
<accession>A0A1X2Z897</accession>
<gene>
    <name evidence="2" type="ORF">B0703_06060</name>
    <name evidence="1" type="ORF">BIFAD42_19690</name>
</gene>
<proteinExistence type="predicted"/>
<evidence type="ECO:0000313" key="2">
    <source>
        <dbReference type="EMBL" id="WNE84575.1"/>
    </source>
</evidence>
<reference evidence="1" key="2">
    <citation type="submission" date="2021-08" db="EMBL/GenBank/DDBJ databases">
        <title>Draft genome sequence of the GABA producer Bifidobacterium adolescentis 4-2, isolated from healthy human feces.</title>
        <authorList>
            <person name="Altaib H."/>
            <person name="Niwa R."/>
            <person name="Abe M."/>
            <person name="Suzuki T."/>
        </authorList>
    </citation>
    <scope>NUCLEOTIDE SEQUENCE</scope>
    <source>
        <strain evidence="1">4-2</strain>
    </source>
</reference>
<sequence length="151" mass="16987">MSETSLNTGEMLFQLRVWDYLAWALDDKRLDHVENLYYKGRPISVSTFANPNVPMVKCFDKAELLAGDIDSEYPFVIQADGMFDADVMDEREWIASQPAYTSLSVWDKFETLLPAKPSMECVDSGTRMFIRFTLGELAGMLNSGLPLGGGR</sequence>
<name>A0A1X2Z897_BIFAD</name>
<evidence type="ECO:0000313" key="1">
    <source>
        <dbReference type="EMBL" id="GJD14985.1"/>
    </source>
</evidence>
<reference evidence="2" key="3">
    <citation type="submission" date="2023-09" db="EMBL/GenBank/DDBJ databases">
        <title>Ecological and genomic based identification of the Bifidobacterium adolescentis prototype of the healthy human gut microbiota.</title>
        <authorList>
            <person name="Lugli G.A."/>
            <person name="Argentini C."/>
            <person name="Tarracchini C."/>
            <person name="Fontana F."/>
            <person name="Alessandri G."/>
            <person name="Mancabelli L."/>
            <person name="Milani C."/>
            <person name="Turroni F."/>
            <person name="Ventura M."/>
        </authorList>
    </citation>
    <scope>NUCLEOTIDE SEQUENCE</scope>
    <source>
        <strain evidence="2">703B</strain>
    </source>
</reference>
<reference evidence="2" key="1">
    <citation type="journal article" date="2016" name="Sci. Rep.">
        <title>Evaluation of genetic diversity among strains of the human gut commensal Bifidobacterium adolescentis.</title>
        <authorList>
            <person name="Duranti S."/>
            <person name="Milani C."/>
            <person name="Lugli G.A."/>
            <person name="Mancabelli L."/>
            <person name="Turroni F."/>
            <person name="Ferrario C."/>
            <person name="Mangifesta M."/>
            <person name="Viappiani A."/>
            <person name="Sanchez B."/>
            <person name="Margolles A."/>
            <person name="van Sinderen D."/>
            <person name="Ventura M."/>
        </authorList>
    </citation>
    <scope>NUCLEOTIDE SEQUENCE</scope>
    <source>
        <strain evidence="2">703B</strain>
    </source>
</reference>
<dbReference type="EMBL" id="BPPZ01000017">
    <property type="protein sequence ID" value="GJD14985.1"/>
    <property type="molecule type" value="Genomic_DNA"/>
</dbReference>
<dbReference type="AlphaFoldDB" id="A0A1X2Z897"/>